<dbReference type="InterPro" id="IPR012338">
    <property type="entry name" value="Beta-lactam/transpept-like"/>
</dbReference>
<dbReference type="PANTHER" id="PTHR21581:SF6">
    <property type="entry name" value="TRAFFICKING PROTEIN PARTICLE COMPLEX SUBUNIT 12"/>
    <property type="match status" value="1"/>
</dbReference>
<dbReference type="Pfam" id="PF00768">
    <property type="entry name" value="Peptidase_S11"/>
    <property type="match status" value="1"/>
</dbReference>
<evidence type="ECO:0000256" key="5">
    <source>
        <dbReference type="ARBA" id="ARBA00022984"/>
    </source>
</evidence>
<evidence type="ECO:0000256" key="7">
    <source>
        <dbReference type="PIRSR" id="PIRSR618044-1"/>
    </source>
</evidence>
<name>A0A4R4FGC7_9FIRM</name>
<keyword evidence="2 10" id="KW-0732">Signal</keyword>
<accession>A0A4R4FGC7</accession>
<evidence type="ECO:0000313" key="13">
    <source>
        <dbReference type="Proteomes" id="UP000295710"/>
    </source>
</evidence>
<evidence type="ECO:0000256" key="10">
    <source>
        <dbReference type="SAM" id="SignalP"/>
    </source>
</evidence>
<evidence type="ECO:0000256" key="3">
    <source>
        <dbReference type="ARBA" id="ARBA00022801"/>
    </source>
</evidence>
<evidence type="ECO:0000256" key="4">
    <source>
        <dbReference type="ARBA" id="ARBA00022960"/>
    </source>
</evidence>
<gene>
    <name evidence="12" type="ORF">E1963_05840</name>
</gene>
<keyword evidence="12" id="KW-0121">Carboxypeptidase</keyword>
<dbReference type="PANTHER" id="PTHR21581">
    <property type="entry name" value="D-ALANYL-D-ALANINE CARBOXYPEPTIDASE"/>
    <property type="match status" value="1"/>
</dbReference>
<feature type="chain" id="PRO_5020967984" evidence="10">
    <location>
        <begin position="21"/>
        <end position="314"/>
    </location>
</feature>
<proteinExistence type="inferred from homology"/>
<dbReference type="InterPro" id="IPR001967">
    <property type="entry name" value="Peptidase_S11_N"/>
</dbReference>
<evidence type="ECO:0000259" key="11">
    <source>
        <dbReference type="Pfam" id="PF00768"/>
    </source>
</evidence>
<dbReference type="Gene3D" id="3.40.710.10">
    <property type="entry name" value="DD-peptidase/beta-lactamase superfamily"/>
    <property type="match status" value="1"/>
</dbReference>
<dbReference type="PRINTS" id="PR00725">
    <property type="entry name" value="DADACBPTASE1"/>
</dbReference>
<keyword evidence="3" id="KW-0378">Hydrolase</keyword>
<feature type="signal peptide" evidence="10">
    <location>
        <begin position="1"/>
        <end position="20"/>
    </location>
</feature>
<keyword evidence="5" id="KW-0573">Peptidoglycan synthesis</keyword>
<feature type="binding site" evidence="8">
    <location>
        <position position="263"/>
    </location>
    <ligand>
        <name>substrate</name>
    </ligand>
</feature>
<evidence type="ECO:0000256" key="6">
    <source>
        <dbReference type="ARBA" id="ARBA00023316"/>
    </source>
</evidence>
<dbReference type="GO" id="GO:0009252">
    <property type="term" value="P:peptidoglycan biosynthetic process"/>
    <property type="evidence" value="ECO:0007669"/>
    <property type="project" value="UniProtKB-KW"/>
</dbReference>
<feature type="active site" description="Proton acceptor" evidence="7">
    <location>
        <position position="91"/>
    </location>
</feature>
<evidence type="ECO:0000313" key="12">
    <source>
        <dbReference type="EMBL" id="TDA22508.1"/>
    </source>
</evidence>
<feature type="active site" description="Acyl-ester intermediate" evidence="7">
    <location>
        <position position="88"/>
    </location>
</feature>
<evidence type="ECO:0000256" key="1">
    <source>
        <dbReference type="ARBA" id="ARBA00007164"/>
    </source>
</evidence>
<evidence type="ECO:0000256" key="9">
    <source>
        <dbReference type="RuleBase" id="RU004016"/>
    </source>
</evidence>
<feature type="domain" description="Peptidase S11 D-alanyl-D-alanine carboxypeptidase A N-terminal" evidence="11">
    <location>
        <begin position="77"/>
        <end position="295"/>
    </location>
</feature>
<dbReference type="GO" id="GO:0006508">
    <property type="term" value="P:proteolysis"/>
    <property type="evidence" value="ECO:0007669"/>
    <property type="project" value="InterPro"/>
</dbReference>
<protein>
    <submittedName>
        <fullName evidence="12">D-alanyl-D-alanine carboxypeptidase</fullName>
    </submittedName>
</protein>
<feature type="active site" evidence="7">
    <location>
        <position position="147"/>
    </location>
</feature>
<dbReference type="EMBL" id="SMMX01000004">
    <property type="protein sequence ID" value="TDA22508.1"/>
    <property type="molecule type" value="Genomic_DNA"/>
</dbReference>
<dbReference type="SUPFAM" id="SSF56601">
    <property type="entry name" value="beta-lactamase/transpeptidase-like"/>
    <property type="match status" value="1"/>
</dbReference>
<keyword evidence="6" id="KW-0961">Cell wall biogenesis/degradation</keyword>
<dbReference type="AlphaFoldDB" id="A0A4R4FGC7"/>
<comment type="similarity">
    <text evidence="1 9">Belongs to the peptidase S11 family.</text>
</comment>
<sequence length="314" mass="33676">MCAAAGMLLTGCALSGSSDAAVRYEAEHYNKSIYTADLFAEDLCVATEDVPLENAPETGTFTAAALFDVDRSETDFAYHVHERLYPASTTKIMTALVAIKNANLSDIVTVGADADAGSFAPDEQTCGLKEGDKLTLEDLLYGLLLYSGNDNAVAIADYVGGSMEGFAELMSEEAASLMATESHFLNSNGLHDEDHYTTAYDLYLIFNECIKQEAFMDIIESKAYTADITGSDGVKRQITWEPTSFYALGEAELPQNATIIGGKTGTTQEAGNCLILLTEDGQDKPYISVVMGADTKSILYEDMTGIIEAIPEDG</sequence>
<dbReference type="InterPro" id="IPR018044">
    <property type="entry name" value="Peptidase_S11"/>
</dbReference>
<evidence type="ECO:0000256" key="8">
    <source>
        <dbReference type="PIRSR" id="PIRSR618044-2"/>
    </source>
</evidence>
<comment type="caution">
    <text evidence="12">The sequence shown here is derived from an EMBL/GenBank/DDBJ whole genome shotgun (WGS) entry which is preliminary data.</text>
</comment>
<organism evidence="12 13">
    <name type="scientific">Extibacter muris</name>
    <dbReference type="NCBI Taxonomy" id="1796622"/>
    <lineage>
        <taxon>Bacteria</taxon>
        <taxon>Bacillati</taxon>
        <taxon>Bacillota</taxon>
        <taxon>Clostridia</taxon>
        <taxon>Lachnospirales</taxon>
        <taxon>Lachnospiraceae</taxon>
        <taxon>Extibacter</taxon>
    </lineage>
</organism>
<keyword evidence="13" id="KW-1185">Reference proteome</keyword>
<reference evidence="12 13" key="1">
    <citation type="journal article" date="2016" name="Nat. Microbiol.">
        <title>The Mouse Intestinal Bacterial Collection (miBC) provides host-specific insight into cultured diversity and functional potential of the gut microbiota.</title>
        <authorList>
            <person name="Lagkouvardos I."/>
            <person name="Pukall R."/>
            <person name="Abt B."/>
            <person name="Foesel B.U."/>
            <person name="Meier-Kolthoff J.P."/>
            <person name="Kumar N."/>
            <person name="Bresciani A."/>
            <person name="Martinez I."/>
            <person name="Just S."/>
            <person name="Ziegler C."/>
            <person name="Brugiroux S."/>
            <person name="Garzetti D."/>
            <person name="Wenning M."/>
            <person name="Bui T.P."/>
            <person name="Wang J."/>
            <person name="Hugenholtz F."/>
            <person name="Plugge C.M."/>
            <person name="Peterson D.A."/>
            <person name="Hornef M.W."/>
            <person name="Baines J.F."/>
            <person name="Smidt H."/>
            <person name="Walter J."/>
            <person name="Kristiansen K."/>
            <person name="Nielsen H.B."/>
            <person name="Haller D."/>
            <person name="Overmann J."/>
            <person name="Stecher B."/>
            <person name="Clavel T."/>
        </authorList>
    </citation>
    <scope>NUCLEOTIDE SEQUENCE [LARGE SCALE GENOMIC DNA]</scope>
    <source>
        <strain evidence="12 13">DSM 28560</strain>
    </source>
</reference>
<dbReference type="GO" id="GO:0071555">
    <property type="term" value="P:cell wall organization"/>
    <property type="evidence" value="ECO:0007669"/>
    <property type="project" value="UniProtKB-KW"/>
</dbReference>
<evidence type="ECO:0000256" key="2">
    <source>
        <dbReference type="ARBA" id="ARBA00022729"/>
    </source>
</evidence>
<dbReference type="GO" id="GO:0008360">
    <property type="term" value="P:regulation of cell shape"/>
    <property type="evidence" value="ECO:0007669"/>
    <property type="project" value="UniProtKB-KW"/>
</dbReference>
<dbReference type="GO" id="GO:0009002">
    <property type="term" value="F:serine-type D-Ala-D-Ala carboxypeptidase activity"/>
    <property type="evidence" value="ECO:0007669"/>
    <property type="project" value="InterPro"/>
</dbReference>
<keyword evidence="12" id="KW-0645">Protease</keyword>
<keyword evidence="4" id="KW-0133">Cell shape</keyword>
<dbReference type="Proteomes" id="UP000295710">
    <property type="component" value="Unassembled WGS sequence"/>
</dbReference>